<keyword evidence="1 2" id="KW-0344">Guanine-nucleotide releasing factor</keyword>
<dbReference type="AlphaFoldDB" id="A0A4P9Z178"/>
<sequence length="205" mass="23351">MRTFKARLVEQQQRRITNTRAGMNHLATLVQVAAATPTIQSFPYRLVAYQLTLIDATLFAQIPPEAILSHSARNPHPRVQASIDLFNYVTRLVEHSLLSLDEPAARASMLHRWSKVAKALRDLRSYQMLLAVVGGLQTPPIRRLKRTWTQVPKRDLQRVQRLQRLVSPDNNYSRYRELLGKATSSGWHVPCVSVFLLDATYLVSA</sequence>
<evidence type="ECO:0000313" key="4">
    <source>
        <dbReference type="EMBL" id="RKP26184.1"/>
    </source>
</evidence>
<dbReference type="EMBL" id="KZ989491">
    <property type="protein sequence ID" value="RKP26184.1"/>
    <property type="molecule type" value="Genomic_DNA"/>
</dbReference>
<dbReference type="PANTHER" id="PTHR23113">
    <property type="entry name" value="GUANINE NUCLEOTIDE EXCHANGE FACTOR"/>
    <property type="match status" value="1"/>
</dbReference>
<reference evidence="5" key="1">
    <citation type="journal article" date="2018" name="Nat. Microbiol.">
        <title>Leveraging single-cell genomics to expand the fungal tree of life.</title>
        <authorList>
            <person name="Ahrendt S.R."/>
            <person name="Quandt C.A."/>
            <person name="Ciobanu D."/>
            <person name="Clum A."/>
            <person name="Salamov A."/>
            <person name="Andreopoulos B."/>
            <person name="Cheng J.F."/>
            <person name="Woyke T."/>
            <person name="Pelin A."/>
            <person name="Henrissat B."/>
            <person name="Reynolds N.K."/>
            <person name="Benny G.L."/>
            <person name="Smith M.E."/>
            <person name="James T.Y."/>
            <person name="Grigoriev I.V."/>
        </authorList>
    </citation>
    <scope>NUCLEOTIDE SEQUENCE [LARGE SCALE GENOMIC DNA]</scope>
    <source>
        <strain evidence="5">Benny S71-1</strain>
    </source>
</reference>
<gene>
    <name evidence="4" type="ORF">SYNPS1DRAFT_14550</name>
</gene>
<name>A0A4P9Z178_9FUNG</name>
<dbReference type="InterPro" id="IPR008937">
    <property type="entry name" value="Ras-like_GEF"/>
</dbReference>
<dbReference type="Pfam" id="PF00617">
    <property type="entry name" value="RasGEF"/>
    <property type="match status" value="1"/>
</dbReference>
<dbReference type="PANTHER" id="PTHR23113:SF368">
    <property type="entry name" value="CELL DIVISION CONTROL PROTEIN 25"/>
    <property type="match status" value="1"/>
</dbReference>
<evidence type="ECO:0000313" key="5">
    <source>
        <dbReference type="Proteomes" id="UP000278143"/>
    </source>
</evidence>
<dbReference type="Gene3D" id="1.10.840.10">
    <property type="entry name" value="Ras guanine-nucleotide exchange factors catalytic domain"/>
    <property type="match status" value="1"/>
</dbReference>
<dbReference type="GO" id="GO:0007265">
    <property type="term" value="P:Ras protein signal transduction"/>
    <property type="evidence" value="ECO:0007669"/>
    <property type="project" value="TreeGrafter"/>
</dbReference>
<evidence type="ECO:0000256" key="1">
    <source>
        <dbReference type="ARBA" id="ARBA00022658"/>
    </source>
</evidence>
<dbReference type="GO" id="GO:0005085">
    <property type="term" value="F:guanyl-nucleotide exchange factor activity"/>
    <property type="evidence" value="ECO:0007669"/>
    <property type="project" value="UniProtKB-KW"/>
</dbReference>
<dbReference type="InterPro" id="IPR023578">
    <property type="entry name" value="Ras_GEF_dom_sf"/>
</dbReference>
<feature type="domain" description="Ras-GEF" evidence="3">
    <location>
        <begin position="43"/>
        <end position="205"/>
    </location>
</feature>
<dbReference type="InterPro" id="IPR001895">
    <property type="entry name" value="RASGEF_cat_dom"/>
</dbReference>
<protein>
    <submittedName>
        <fullName evidence="4">Ras guanine nucleotide exchange factor domain-containing protein</fullName>
    </submittedName>
</protein>
<dbReference type="OrthoDB" id="5597019at2759"/>
<evidence type="ECO:0000259" key="3">
    <source>
        <dbReference type="PROSITE" id="PS50009"/>
    </source>
</evidence>
<dbReference type="GO" id="GO:0005886">
    <property type="term" value="C:plasma membrane"/>
    <property type="evidence" value="ECO:0007669"/>
    <property type="project" value="TreeGrafter"/>
</dbReference>
<accession>A0A4P9Z178</accession>
<proteinExistence type="predicted"/>
<dbReference type="SUPFAM" id="SSF48366">
    <property type="entry name" value="Ras GEF"/>
    <property type="match status" value="1"/>
</dbReference>
<feature type="non-terminal residue" evidence="4">
    <location>
        <position position="205"/>
    </location>
</feature>
<dbReference type="SMART" id="SM00147">
    <property type="entry name" value="RasGEF"/>
    <property type="match status" value="1"/>
</dbReference>
<dbReference type="Proteomes" id="UP000278143">
    <property type="component" value="Unassembled WGS sequence"/>
</dbReference>
<dbReference type="InterPro" id="IPR036964">
    <property type="entry name" value="RASGEF_cat_dom_sf"/>
</dbReference>
<evidence type="ECO:0000256" key="2">
    <source>
        <dbReference type="PROSITE-ProRule" id="PRU00168"/>
    </source>
</evidence>
<dbReference type="PROSITE" id="PS50009">
    <property type="entry name" value="RASGEF_CAT"/>
    <property type="match status" value="1"/>
</dbReference>
<keyword evidence="5" id="KW-1185">Reference proteome</keyword>
<organism evidence="4 5">
    <name type="scientific">Syncephalis pseudoplumigaleata</name>
    <dbReference type="NCBI Taxonomy" id="1712513"/>
    <lineage>
        <taxon>Eukaryota</taxon>
        <taxon>Fungi</taxon>
        <taxon>Fungi incertae sedis</taxon>
        <taxon>Zoopagomycota</taxon>
        <taxon>Zoopagomycotina</taxon>
        <taxon>Zoopagomycetes</taxon>
        <taxon>Zoopagales</taxon>
        <taxon>Piptocephalidaceae</taxon>
        <taxon>Syncephalis</taxon>
    </lineage>
</organism>